<dbReference type="Gene3D" id="1.10.238.10">
    <property type="entry name" value="EF-hand"/>
    <property type="match status" value="1"/>
</dbReference>
<organism evidence="8 9">
    <name type="scientific">Seminavis robusta</name>
    <dbReference type="NCBI Taxonomy" id="568900"/>
    <lineage>
        <taxon>Eukaryota</taxon>
        <taxon>Sar</taxon>
        <taxon>Stramenopiles</taxon>
        <taxon>Ochrophyta</taxon>
        <taxon>Bacillariophyta</taxon>
        <taxon>Bacillariophyceae</taxon>
        <taxon>Bacillariophycidae</taxon>
        <taxon>Naviculales</taxon>
        <taxon>Naviculaceae</taxon>
        <taxon>Seminavis</taxon>
    </lineage>
</organism>
<reference evidence="8" key="1">
    <citation type="submission" date="2020-06" db="EMBL/GenBank/DDBJ databases">
        <authorList>
            <consortium name="Plant Systems Biology data submission"/>
        </authorList>
    </citation>
    <scope>NUCLEOTIDE SEQUENCE</scope>
    <source>
        <strain evidence="8">D6</strain>
    </source>
</reference>
<dbReference type="Pfam" id="PF13202">
    <property type="entry name" value="EF-hand_5"/>
    <property type="match status" value="1"/>
</dbReference>
<dbReference type="GO" id="GO:0019825">
    <property type="term" value="F:oxygen binding"/>
    <property type="evidence" value="ECO:0007669"/>
    <property type="project" value="InterPro"/>
</dbReference>
<sequence>MPRGAIGRVLSSVVARTSFSNGNGTLATVPSWRRLSSASLLPFSVLKRIQSDLNEADVNGDGKIDFEELKLILSKYPHSFSHSQVEQIGELFFVGRSGQAVRHTTFLRGIQHVLLHQQSQEEERVEISTNQSSIQEKDVSPENPLQLESLDDNRCWVSPQEASSSQETLYDIQTQFDQSLLAYVREVQLMEQLGGTEALQRMSDDFYHRVASDPRLQHFFVGHDMDRLKRHPYNFMRVAFDTTVWPEDDPQVFASRVRRAHGTLKREQGGLTTDHFDAMMDHFVGTLTDDGTVAQDTIDTAVEVLHLFRDCFAPSYLPISDED</sequence>
<dbReference type="GO" id="GO:0005509">
    <property type="term" value="F:calcium ion binding"/>
    <property type="evidence" value="ECO:0007669"/>
    <property type="project" value="InterPro"/>
</dbReference>
<dbReference type="SMART" id="SM00054">
    <property type="entry name" value="EFh"/>
    <property type="match status" value="1"/>
</dbReference>
<dbReference type="EMBL" id="CAICTM010001405">
    <property type="protein sequence ID" value="CAB9523351.1"/>
    <property type="molecule type" value="Genomic_DNA"/>
</dbReference>
<dbReference type="SUPFAM" id="SSF47473">
    <property type="entry name" value="EF-hand"/>
    <property type="match status" value="1"/>
</dbReference>
<comment type="caution">
    <text evidence="8">The sequence shown here is derived from an EMBL/GenBank/DDBJ whole genome shotgun (WGS) entry which is preliminary data.</text>
</comment>
<dbReference type="InterPro" id="IPR012292">
    <property type="entry name" value="Globin/Proto"/>
</dbReference>
<evidence type="ECO:0000256" key="1">
    <source>
        <dbReference type="ARBA" id="ARBA00022448"/>
    </source>
</evidence>
<keyword evidence="1" id="KW-0813">Transport</keyword>
<dbReference type="Gene3D" id="1.10.490.10">
    <property type="entry name" value="Globins"/>
    <property type="match status" value="1"/>
</dbReference>
<keyword evidence="2" id="KW-0349">Heme</keyword>
<keyword evidence="3" id="KW-0479">Metal-binding</keyword>
<name>A0A9N8EPY9_9STRA</name>
<evidence type="ECO:0000256" key="2">
    <source>
        <dbReference type="ARBA" id="ARBA00022617"/>
    </source>
</evidence>
<evidence type="ECO:0000259" key="7">
    <source>
        <dbReference type="PROSITE" id="PS50222"/>
    </source>
</evidence>
<dbReference type="PROSITE" id="PS50222">
    <property type="entry name" value="EF_HAND_2"/>
    <property type="match status" value="1"/>
</dbReference>
<evidence type="ECO:0000256" key="4">
    <source>
        <dbReference type="ARBA" id="ARBA00022837"/>
    </source>
</evidence>
<dbReference type="PROSITE" id="PS00018">
    <property type="entry name" value="EF_HAND_1"/>
    <property type="match status" value="1"/>
</dbReference>
<feature type="region of interest" description="Disordered" evidence="6">
    <location>
        <begin position="121"/>
        <end position="141"/>
    </location>
</feature>
<evidence type="ECO:0000256" key="6">
    <source>
        <dbReference type="SAM" id="MobiDB-lite"/>
    </source>
</evidence>
<proteinExistence type="predicted"/>
<feature type="domain" description="EF-hand" evidence="7">
    <location>
        <begin position="44"/>
        <end position="79"/>
    </location>
</feature>
<dbReference type="OrthoDB" id="191686at2759"/>
<dbReference type="Proteomes" id="UP001153069">
    <property type="component" value="Unassembled WGS sequence"/>
</dbReference>
<keyword evidence="9" id="KW-1185">Reference proteome</keyword>
<dbReference type="InterPro" id="IPR011992">
    <property type="entry name" value="EF-hand-dom_pair"/>
</dbReference>
<dbReference type="Pfam" id="PF01152">
    <property type="entry name" value="Bac_globin"/>
    <property type="match status" value="1"/>
</dbReference>
<dbReference type="InterPro" id="IPR001486">
    <property type="entry name" value="Hemoglobin_trunc"/>
</dbReference>
<accession>A0A9N8EPY9</accession>
<protein>
    <submittedName>
        <fullName evidence="8">Bacterial-like globin</fullName>
    </submittedName>
</protein>
<dbReference type="SUPFAM" id="SSF46458">
    <property type="entry name" value="Globin-like"/>
    <property type="match status" value="1"/>
</dbReference>
<dbReference type="InterPro" id="IPR009050">
    <property type="entry name" value="Globin-like_sf"/>
</dbReference>
<evidence type="ECO:0000313" key="8">
    <source>
        <dbReference type="EMBL" id="CAB9523351.1"/>
    </source>
</evidence>
<dbReference type="AlphaFoldDB" id="A0A9N8EPY9"/>
<evidence type="ECO:0000313" key="9">
    <source>
        <dbReference type="Proteomes" id="UP001153069"/>
    </source>
</evidence>
<evidence type="ECO:0000256" key="5">
    <source>
        <dbReference type="ARBA" id="ARBA00023004"/>
    </source>
</evidence>
<dbReference type="CDD" id="cd00454">
    <property type="entry name" value="TrHb1_N"/>
    <property type="match status" value="1"/>
</dbReference>
<gene>
    <name evidence="8" type="ORF">SEMRO_1407_G269980.1</name>
</gene>
<dbReference type="InterPro" id="IPR018247">
    <property type="entry name" value="EF_Hand_1_Ca_BS"/>
</dbReference>
<evidence type="ECO:0000256" key="3">
    <source>
        <dbReference type="ARBA" id="ARBA00022723"/>
    </source>
</evidence>
<keyword evidence="5" id="KW-0408">Iron</keyword>
<dbReference type="GO" id="GO:0020037">
    <property type="term" value="F:heme binding"/>
    <property type="evidence" value="ECO:0007669"/>
    <property type="project" value="InterPro"/>
</dbReference>
<keyword evidence="4" id="KW-0106">Calcium</keyword>
<dbReference type="InterPro" id="IPR002048">
    <property type="entry name" value="EF_hand_dom"/>
</dbReference>